<evidence type="ECO:0000256" key="1">
    <source>
        <dbReference type="ARBA" id="ARBA00008857"/>
    </source>
</evidence>
<keyword evidence="3" id="KW-0238">DNA-binding</keyword>
<evidence type="ECO:0000313" key="7">
    <source>
        <dbReference type="Proteomes" id="UP000064029"/>
    </source>
</evidence>
<dbReference type="PANTHER" id="PTHR30349">
    <property type="entry name" value="PHAGE INTEGRASE-RELATED"/>
    <property type="match status" value="1"/>
</dbReference>
<dbReference type="GO" id="GO:0015074">
    <property type="term" value="P:DNA integration"/>
    <property type="evidence" value="ECO:0007669"/>
    <property type="project" value="UniProtKB-KW"/>
</dbReference>
<feature type="domain" description="DUF6538" evidence="5">
    <location>
        <begin position="4"/>
        <end position="60"/>
    </location>
</feature>
<dbReference type="Proteomes" id="UP000064029">
    <property type="component" value="Unassembled WGS sequence"/>
</dbReference>
<dbReference type="InterPro" id="IPR011010">
    <property type="entry name" value="DNA_brk_join_enz"/>
</dbReference>
<dbReference type="AlphaFoldDB" id="A0A118HZI0"/>
<keyword evidence="2" id="KW-0229">DNA integration</keyword>
<protein>
    <recommendedName>
        <fullName evidence="5">DUF6538 domain-containing protein</fullName>
    </recommendedName>
</protein>
<accession>A0A118HZI0</accession>
<comment type="caution">
    <text evidence="6">The sequence shown here is derived from an EMBL/GenBank/DDBJ whole genome shotgun (WGS) entry which is preliminary data.</text>
</comment>
<evidence type="ECO:0000256" key="2">
    <source>
        <dbReference type="ARBA" id="ARBA00022908"/>
    </source>
</evidence>
<reference evidence="6 7" key="1">
    <citation type="submission" date="2015-11" db="EMBL/GenBank/DDBJ databases">
        <title>Expanding the genomic diversity of Burkholderia species for the development of highly accurate diagnostics.</title>
        <authorList>
            <person name="Sahl J."/>
            <person name="Keim P."/>
            <person name="Wagner D."/>
        </authorList>
    </citation>
    <scope>NUCLEOTIDE SEQUENCE [LARGE SCALE GENOMIC DNA]</scope>
    <source>
        <strain evidence="6 7">MSMB2036</strain>
    </source>
</reference>
<dbReference type="Gene3D" id="1.10.443.10">
    <property type="entry name" value="Intergrase catalytic core"/>
    <property type="match status" value="1"/>
</dbReference>
<sequence>MSTHLFKRGTRYYFRRRVPQDLIQRLGKKEYTIALNTSDRSVAVTLCHGYDATYDIIFRDEREALRKGETKAGYWDALPREQLENEEARDAEAWYQESEDMRAEAIAQFVELRLMARLQEMGLRRVGQDVVAQEAAAAIEAARESSSTALMNGPDARNLLTLFEIWKKKRNPTQKPIDDMKRTVDRFVKYVGDLPVPAIRKAHVVQFRNAMEDAGAKPTAIPSALARLHTLFNVAGGEAWITSNPAKGVTVETKKQNAKTRRPPFDTGTLNRIFSSRVYTDHFRPDAGAGDAAYWLPLLGLFTGARVEEMAQLAPSDVFQEEYHTGDGGRSTCWVMTFKNDEDAGQGVKNFSSIRRIPVHPELISRGFIDYTRTKEGSARIFPELRPDRYGVESTYWAQWFIRYLRAECAPSNPKMVFHSFRHTFKDVCRECGIDKSVRDALQGHSEGDSAGNYGGEFYPLRPLVEAMEKYVVHGVTLPPTSK</sequence>
<dbReference type="EMBL" id="LOXM01000009">
    <property type="protein sequence ID" value="KVG76726.1"/>
    <property type="molecule type" value="Genomic_DNA"/>
</dbReference>
<evidence type="ECO:0000313" key="6">
    <source>
        <dbReference type="EMBL" id="KVG76726.1"/>
    </source>
</evidence>
<dbReference type="Gene3D" id="1.10.150.130">
    <property type="match status" value="1"/>
</dbReference>
<dbReference type="OrthoDB" id="9784724at2"/>
<comment type="similarity">
    <text evidence="1">Belongs to the 'phage' integrase family.</text>
</comment>
<dbReference type="InterPro" id="IPR046668">
    <property type="entry name" value="DUF6538"/>
</dbReference>
<dbReference type="InterPro" id="IPR050090">
    <property type="entry name" value="Tyrosine_recombinase_XerCD"/>
</dbReference>
<dbReference type="InterPro" id="IPR013762">
    <property type="entry name" value="Integrase-like_cat_sf"/>
</dbReference>
<dbReference type="GO" id="GO:0006310">
    <property type="term" value="P:DNA recombination"/>
    <property type="evidence" value="ECO:0007669"/>
    <property type="project" value="UniProtKB-KW"/>
</dbReference>
<dbReference type="GO" id="GO:0003677">
    <property type="term" value="F:DNA binding"/>
    <property type="evidence" value="ECO:0007669"/>
    <property type="project" value="UniProtKB-KW"/>
</dbReference>
<keyword evidence="4" id="KW-0233">DNA recombination</keyword>
<proteinExistence type="inferred from homology"/>
<name>A0A118HZI0_9BURK</name>
<evidence type="ECO:0000256" key="3">
    <source>
        <dbReference type="ARBA" id="ARBA00023125"/>
    </source>
</evidence>
<organism evidence="6 7">
    <name type="scientific">Burkholderia ubonensis</name>
    <dbReference type="NCBI Taxonomy" id="101571"/>
    <lineage>
        <taxon>Bacteria</taxon>
        <taxon>Pseudomonadati</taxon>
        <taxon>Pseudomonadota</taxon>
        <taxon>Betaproteobacteria</taxon>
        <taxon>Burkholderiales</taxon>
        <taxon>Burkholderiaceae</taxon>
        <taxon>Burkholderia</taxon>
        <taxon>Burkholderia cepacia complex</taxon>
    </lineage>
</organism>
<dbReference type="CDD" id="cd01184">
    <property type="entry name" value="INT_C_like_1"/>
    <property type="match status" value="1"/>
</dbReference>
<evidence type="ECO:0000259" key="5">
    <source>
        <dbReference type="Pfam" id="PF20172"/>
    </source>
</evidence>
<dbReference type="PANTHER" id="PTHR30349:SF41">
    <property type="entry name" value="INTEGRASE_RECOMBINASE PROTEIN MJ0367-RELATED"/>
    <property type="match status" value="1"/>
</dbReference>
<dbReference type="SUPFAM" id="SSF56349">
    <property type="entry name" value="DNA breaking-rejoining enzymes"/>
    <property type="match status" value="1"/>
</dbReference>
<evidence type="ECO:0000256" key="4">
    <source>
        <dbReference type="ARBA" id="ARBA00023172"/>
    </source>
</evidence>
<dbReference type="InterPro" id="IPR010998">
    <property type="entry name" value="Integrase_recombinase_N"/>
</dbReference>
<dbReference type="RefSeq" id="WP_059748968.1">
    <property type="nucleotide sequence ID" value="NZ_CP013416.1"/>
</dbReference>
<gene>
    <name evidence="6" type="ORF">WJ33_13700</name>
</gene>
<dbReference type="Pfam" id="PF20172">
    <property type="entry name" value="DUF6538"/>
    <property type="match status" value="1"/>
</dbReference>